<evidence type="ECO:0000259" key="2">
    <source>
        <dbReference type="Pfam" id="PF07715"/>
    </source>
</evidence>
<dbReference type="FunFam" id="2.60.40.1120:FF:000003">
    <property type="entry name" value="Outer membrane protein Omp121"/>
    <property type="match status" value="1"/>
</dbReference>
<keyword evidence="1" id="KW-0998">Cell outer membrane</keyword>
<gene>
    <name evidence="3" type="ORF">CGC54_04280</name>
</gene>
<dbReference type="RefSeq" id="WP_095918643.1">
    <property type="nucleotide sequence ID" value="NZ_CP022389.1"/>
</dbReference>
<dbReference type="Gene3D" id="2.170.130.10">
    <property type="entry name" value="TonB-dependent receptor, plug domain"/>
    <property type="match status" value="1"/>
</dbReference>
<dbReference type="InterPro" id="IPR039426">
    <property type="entry name" value="TonB-dep_rcpt-like"/>
</dbReference>
<feature type="domain" description="TonB-dependent receptor plug" evidence="2">
    <location>
        <begin position="141"/>
        <end position="248"/>
    </location>
</feature>
<accession>A0AAC9Z2M1</accession>
<dbReference type="InterPro" id="IPR008969">
    <property type="entry name" value="CarboxyPept-like_regulatory"/>
</dbReference>
<dbReference type="Proteomes" id="UP000243753">
    <property type="component" value="Chromosome"/>
</dbReference>
<name>A0AAC9Z2M1_9FLAO</name>
<dbReference type="EMBL" id="CP022389">
    <property type="protein sequence ID" value="ATA93604.1"/>
    <property type="molecule type" value="Genomic_DNA"/>
</dbReference>
<comment type="similarity">
    <text evidence="1">Belongs to the TonB-dependent receptor family.</text>
</comment>
<proteinExistence type="inferred from homology"/>
<dbReference type="InterPro" id="IPR023997">
    <property type="entry name" value="TonB-dep_OMP_SusC/RagA_CS"/>
</dbReference>
<dbReference type="NCBIfam" id="TIGR04057">
    <property type="entry name" value="SusC_RagA_signa"/>
    <property type="match status" value="1"/>
</dbReference>
<keyword evidence="1" id="KW-0812">Transmembrane</keyword>
<dbReference type="PROSITE" id="PS52016">
    <property type="entry name" value="TONB_DEPENDENT_REC_3"/>
    <property type="match status" value="1"/>
</dbReference>
<dbReference type="InterPro" id="IPR037066">
    <property type="entry name" value="Plug_dom_sf"/>
</dbReference>
<keyword evidence="1" id="KW-0813">Transport</keyword>
<dbReference type="InterPro" id="IPR012910">
    <property type="entry name" value="Plug_dom"/>
</dbReference>
<evidence type="ECO:0000313" key="4">
    <source>
        <dbReference type="Proteomes" id="UP000243753"/>
    </source>
</evidence>
<evidence type="ECO:0000256" key="1">
    <source>
        <dbReference type="PROSITE-ProRule" id="PRU01360"/>
    </source>
</evidence>
<keyword evidence="1" id="KW-1134">Transmembrane beta strand</keyword>
<dbReference type="Pfam" id="PF13715">
    <property type="entry name" value="CarbopepD_reg_2"/>
    <property type="match status" value="1"/>
</dbReference>
<dbReference type="GO" id="GO:0009279">
    <property type="term" value="C:cell outer membrane"/>
    <property type="evidence" value="ECO:0007669"/>
    <property type="project" value="UniProtKB-SubCell"/>
</dbReference>
<comment type="subcellular location">
    <subcellularLocation>
        <location evidence="1">Cell outer membrane</location>
        <topology evidence="1">Multi-pass membrane protein</topology>
    </subcellularLocation>
</comment>
<protein>
    <submittedName>
        <fullName evidence="3">SusC/RagA family protein</fullName>
    </submittedName>
</protein>
<dbReference type="FunFam" id="2.170.130.10:FF:000003">
    <property type="entry name" value="SusC/RagA family TonB-linked outer membrane protein"/>
    <property type="match status" value="1"/>
</dbReference>
<dbReference type="InterPro" id="IPR023996">
    <property type="entry name" value="TonB-dep_OMP_SusC/RagA"/>
</dbReference>
<dbReference type="SUPFAM" id="SSF56935">
    <property type="entry name" value="Porins"/>
    <property type="match status" value="1"/>
</dbReference>
<sequence>MKDLLLRKYARWSNVSLLMVFVFVFSFQDLKADNIGNDKGRTIEDAQQQKTITGTVIDEQGQPLPGVSIIVKGKQGKGTSTDFDGKYAISVLPTDRLVFSYIGFAPQEVLVGGKAIINIVMREDAEQLEDVVVVGHGTQKKQSVSSAITSVKGGELRVPSSSLTTAFAGQLAGVFSMARSGQPGSAAEFYIRGISTFGGRTTPLIILDDIEISAGDLDNIPAETIESFSVLKDASATAIYGSRGANGVMVVKTKNGNKNEKTKIGITYDQSFNTPINFPKFVDGATWMELYNEALLTRNPNAPIRFTQDVIDATRSGVNPYVYPDVDWGKVLFRDMAVNQRANVNIQGGGDKATYYMSIQANHDEGLLKTRKIYSWDNNINRWAYNFQNNITYNLSESSTIELRMNAQIRQTEGPNFERRTDHAPNSNLGEFFQQILAANPINFPVYFPQTAEDKHFKFGSSIITGSSYKSNPFAMLNTGFHETRSNTINTALKVRQKFDFITKGLSATALINFKNWSQNSYHRFIQPYIYRVKDGSYNPSTQEYEVERLGTGGTDYVSTSAKFLNGDQTFDFHVTLDYDRKFGDHSLTGMLLYRQREFKSDILPHRNQSYSGRFTYNYDYKYFAEFSFGYTGTERLPRGERFNFFPSVAAGWTVSKEKFFAPLENIVSFLKVRSTYGLTGSDETGGPHFLYIPDVRLNRLGYTTGETLGFTLSGPEVLVWPVRGARWEKSLKFNVGADIKLLKDALSITADYFVEDRYDIMLKREAWPQSLGYHAAKPYANKGKVNNWGYEFSLDWKQRVTDDFSFVVNSNFTYTQNKNVDVDDPIYKYPWQSGTNKPLHRVEGFIADGLFSSQEEIDNSPKQNLGSVPRPGDIKYRDINGDGLITNEDKTMISPYGRIPRIQYGFGLNLLYKAFDFNVQFNGQAKRTISTGLLSPFGQGDRHVFQHIADNRWTETNPNPNATYPRLGLHTSDVANNDESSTFWMRDGSFLRWKALEIGYKFKHGRVYARGENIAVFSKFKQWDPELSWHAYPLQRIYNLGVQLKF</sequence>
<dbReference type="Gene3D" id="2.60.40.1120">
    <property type="entry name" value="Carboxypeptidase-like, regulatory domain"/>
    <property type="match status" value="1"/>
</dbReference>
<evidence type="ECO:0000313" key="3">
    <source>
        <dbReference type="EMBL" id="ATA93604.1"/>
    </source>
</evidence>
<keyword evidence="1" id="KW-0472">Membrane</keyword>
<dbReference type="SUPFAM" id="SSF49464">
    <property type="entry name" value="Carboxypeptidase regulatory domain-like"/>
    <property type="match status" value="1"/>
</dbReference>
<dbReference type="AlphaFoldDB" id="A0AAC9Z2M1"/>
<reference evidence="4" key="1">
    <citation type="submission" date="2017-06" db="EMBL/GenBank/DDBJ databases">
        <title>Capnocytophaga spp. assemblies.</title>
        <authorList>
            <person name="Gulvik C.A."/>
        </authorList>
    </citation>
    <scope>NUCLEOTIDE SEQUENCE [LARGE SCALE GENOMIC DNA]</scope>
    <source>
        <strain evidence="4">H3936</strain>
    </source>
</reference>
<dbReference type="NCBIfam" id="TIGR04056">
    <property type="entry name" value="OMP_RagA_SusC"/>
    <property type="match status" value="1"/>
</dbReference>
<organism evidence="3 4">
    <name type="scientific">Capnocytophaga canimorsus</name>
    <dbReference type="NCBI Taxonomy" id="28188"/>
    <lineage>
        <taxon>Bacteria</taxon>
        <taxon>Pseudomonadati</taxon>
        <taxon>Bacteroidota</taxon>
        <taxon>Flavobacteriia</taxon>
        <taxon>Flavobacteriales</taxon>
        <taxon>Flavobacteriaceae</taxon>
        <taxon>Capnocytophaga</taxon>
    </lineage>
</organism>
<dbReference type="Pfam" id="PF07715">
    <property type="entry name" value="Plug"/>
    <property type="match status" value="1"/>
</dbReference>